<dbReference type="EMBL" id="UYYB01018933">
    <property type="protein sequence ID" value="VDM71127.1"/>
    <property type="molecule type" value="Genomic_DNA"/>
</dbReference>
<gene>
    <name evidence="2" type="ORF">SVUK_LOCUS6125</name>
</gene>
<name>A0A3P7J425_STRVU</name>
<sequence>MKDTPEAKNAKSTPYYRNPQSAEFCSWLGISDLNKMLVDRDPNSVDIAHYLVESSADESEIQIDDEIFNDGEDFVLDTQPTPDVLDDFVPPKLTPKTPKENQLNPLDDFNPPKLTPKTPKDPTPDVLDDFVPPKITPKTKIDDSSDDSFVFKRRKVDIPDEE</sequence>
<proteinExistence type="predicted"/>
<dbReference type="Proteomes" id="UP000270094">
    <property type="component" value="Unassembled WGS sequence"/>
</dbReference>
<feature type="region of interest" description="Disordered" evidence="1">
    <location>
        <begin position="79"/>
        <end position="146"/>
    </location>
</feature>
<dbReference type="AlphaFoldDB" id="A0A3P7J425"/>
<dbReference type="OrthoDB" id="407609at2759"/>
<evidence type="ECO:0008006" key="4">
    <source>
        <dbReference type="Google" id="ProtNLM"/>
    </source>
</evidence>
<protein>
    <recommendedName>
        <fullName evidence="4">Lariat debranching enzyme C-terminal domain-containing protein</fullName>
    </recommendedName>
</protein>
<evidence type="ECO:0000313" key="3">
    <source>
        <dbReference type="Proteomes" id="UP000270094"/>
    </source>
</evidence>
<accession>A0A3P7J425</accession>
<evidence type="ECO:0000256" key="1">
    <source>
        <dbReference type="SAM" id="MobiDB-lite"/>
    </source>
</evidence>
<keyword evidence="3" id="KW-1185">Reference proteome</keyword>
<reference evidence="2 3" key="1">
    <citation type="submission" date="2018-11" db="EMBL/GenBank/DDBJ databases">
        <authorList>
            <consortium name="Pathogen Informatics"/>
        </authorList>
    </citation>
    <scope>NUCLEOTIDE SEQUENCE [LARGE SCALE GENOMIC DNA]</scope>
</reference>
<organism evidence="2 3">
    <name type="scientific">Strongylus vulgaris</name>
    <name type="common">Blood worm</name>
    <dbReference type="NCBI Taxonomy" id="40348"/>
    <lineage>
        <taxon>Eukaryota</taxon>
        <taxon>Metazoa</taxon>
        <taxon>Ecdysozoa</taxon>
        <taxon>Nematoda</taxon>
        <taxon>Chromadorea</taxon>
        <taxon>Rhabditida</taxon>
        <taxon>Rhabditina</taxon>
        <taxon>Rhabditomorpha</taxon>
        <taxon>Strongyloidea</taxon>
        <taxon>Strongylidae</taxon>
        <taxon>Strongylus</taxon>
    </lineage>
</organism>
<evidence type="ECO:0000313" key="2">
    <source>
        <dbReference type="EMBL" id="VDM71127.1"/>
    </source>
</evidence>